<dbReference type="AlphaFoldDB" id="A0A6P1CL66"/>
<dbReference type="Gene3D" id="3.40.50.410">
    <property type="entry name" value="von Willebrand factor, type A domain"/>
    <property type="match status" value="1"/>
</dbReference>
<organism evidence="2 3">
    <name type="scientific">Nocardia cyriacigeorgica</name>
    <dbReference type="NCBI Taxonomy" id="135487"/>
    <lineage>
        <taxon>Bacteria</taxon>
        <taxon>Bacillati</taxon>
        <taxon>Actinomycetota</taxon>
        <taxon>Actinomycetes</taxon>
        <taxon>Mycobacteriales</taxon>
        <taxon>Nocardiaceae</taxon>
        <taxon>Nocardia</taxon>
    </lineage>
</organism>
<evidence type="ECO:0000259" key="1">
    <source>
        <dbReference type="PROSITE" id="PS50234"/>
    </source>
</evidence>
<proteinExistence type="predicted"/>
<name>A0A6P1CL66_9NOCA</name>
<dbReference type="Pfam" id="PF13519">
    <property type="entry name" value="VWA_2"/>
    <property type="match status" value="1"/>
</dbReference>
<dbReference type="SUPFAM" id="SSF53300">
    <property type="entry name" value="vWA-like"/>
    <property type="match status" value="1"/>
</dbReference>
<comment type="caution">
    <text evidence="2">The sequence shown here is derived from an EMBL/GenBank/DDBJ whole genome shotgun (WGS) entry which is preliminary data.</text>
</comment>
<reference evidence="2 3" key="1">
    <citation type="submission" date="2020-01" db="EMBL/GenBank/DDBJ databases">
        <title>Genetics and antimicrobial susceptibilities of Nocardia species isolated from the soil; a comparison with species isolated from humans.</title>
        <authorList>
            <person name="Carrasco G."/>
            <person name="Monzon S."/>
            <person name="Sansegundo M."/>
            <person name="Garcia E."/>
            <person name="Garrido N."/>
            <person name="Medina M.J."/>
            <person name="Villalon P."/>
            <person name="Ramirez-Arocha A.C."/>
            <person name="Jimenez P."/>
            <person name="Cuesta I."/>
            <person name="Valdezate S."/>
        </authorList>
    </citation>
    <scope>NUCLEOTIDE SEQUENCE [LARGE SCALE GENOMIC DNA]</scope>
    <source>
        <strain evidence="2 3">CNM20110626</strain>
    </source>
</reference>
<evidence type="ECO:0000313" key="3">
    <source>
        <dbReference type="Proteomes" id="UP000471166"/>
    </source>
</evidence>
<gene>
    <name evidence="2" type="ORF">GV791_05750</name>
</gene>
<protein>
    <submittedName>
        <fullName evidence="2">VWA domain-containing protein</fullName>
    </submittedName>
</protein>
<dbReference type="EMBL" id="JAAGVB010000006">
    <property type="protein sequence ID" value="NEW32064.1"/>
    <property type="molecule type" value="Genomic_DNA"/>
</dbReference>
<dbReference type="InterPro" id="IPR036465">
    <property type="entry name" value="vWFA_dom_sf"/>
</dbReference>
<dbReference type="InterPro" id="IPR002035">
    <property type="entry name" value="VWF_A"/>
</dbReference>
<dbReference type="SUPFAM" id="SSF53850">
    <property type="entry name" value="Periplasmic binding protein-like II"/>
    <property type="match status" value="1"/>
</dbReference>
<accession>A0A6P1CL66</accession>
<evidence type="ECO:0000313" key="2">
    <source>
        <dbReference type="EMBL" id="NEW32064.1"/>
    </source>
</evidence>
<feature type="domain" description="VWFA" evidence="1">
    <location>
        <begin position="343"/>
        <end position="536"/>
    </location>
</feature>
<dbReference type="PROSITE" id="PS50234">
    <property type="entry name" value="VWFA"/>
    <property type="match status" value="1"/>
</dbReference>
<sequence>MVAVLLLVGAVFGWFQLRDRSSSDASAAAAECVEGDTVLHVTVDPAIEAPVRAIADRYNANEPIVGDHCVTVAVQAQPAAAVVAAFTGNTPWDPVLGPQPALWIPESMRQIESVRVPGLIQGTPAPVAVSPIAVAVPGELGAALAGAQLTWADLPRLQQGSLDELGLPWGGLAMAMPPGDATLAAATAVASGVSGADPLTEEAAQSGQVVAAVSALAATAPELPDTRAALGALTSAPPAMASLHAVAATEQQITAHGGLTAFVPAGAAPVADYPAAMMTGHWVDSAQNMAAGVFADYLRAPQQAAEFTAAGFGAAPAATAPVPPRAALDKVRATLADPVLGVSATVLIDVSASMASTDGSTTRLTNTLGALRSTMNVMPPDFGLGVWTFGKNLDGTTPYRMQAATAPLAAEHRTEVTESLNGIRPTDTRADQCYPALLAAYRAAVDGYTTGRTNSVLLITDGPEDDSALTGAQLLADLTAATDPAAPVRVDVIVVGGQGTDTLRTITERTGGTYTRVPTSNDISFGTAMVQALTTT</sequence>
<dbReference type="Proteomes" id="UP000471166">
    <property type="component" value="Unassembled WGS sequence"/>
</dbReference>
<dbReference type="SMART" id="SM00327">
    <property type="entry name" value="VWA"/>
    <property type="match status" value="1"/>
</dbReference>